<evidence type="ECO:0000313" key="2">
    <source>
        <dbReference type="EMBL" id="ADI31972.1"/>
    </source>
</evidence>
<evidence type="ECO:0008006" key="4">
    <source>
        <dbReference type="Google" id="ProtNLM"/>
    </source>
</evidence>
<reference evidence="2 3" key="2">
    <citation type="journal article" date="2011" name="Stand. Genomic Sci.">
        <title>Complete genome sequence of Staphylothermus hellenicus P8.</title>
        <authorList>
            <person name="Anderson I."/>
            <person name="Wirth R."/>
            <person name="Lucas S."/>
            <person name="Copeland A."/>
            <person name="Lapidus A."/>
            <person name="Cheng J.F."/>
            <person name="Goodwin L."/>
            <person name="Pitluck S."/>
            <person name="Davenport K."/>
            <person name="Detter J.C."/>
            <person name="Han C."/>
            <person name="Tapia R."/>
            <person name="Land M."/>
            <person name="Hauser L."/>
            <person name="Pati A."/>
            <person name="Mikhailova N."/>
            <person name="Woyke T."/>
            <person name="Klenk H.P."/>
            <person name="Kyrpides N."/>
            <person name="Ivanova N."/>
        </authorList>
    </citation>
    <scope>NUCLEOTIDE SEQUENCE [LARGE SCALE GENOMIC DNA]</scope>
    <source>
        <strain evidence="3">DSM 12710 / JCM 10830 / BK20S6-10-b1 / P8</strain>
    </source>
</reference>
<dbReference type="OrthoDB" id="384595at2157"/>
<evidence type="ECO:0000256" key="1">
    <source>
        <dbReference type="SAM" id="Phobius"/>
    </source>
</evidence>
<feature type="transmembrane region" description="Helical" evidence="1">
    <location>
        <begin position="314"/>
        <end position="341"/>
    </location>
</feature>
<dbReference type="STRING" id="591019.Shell_0862"/>
<accession>D7D876</accession>
<dbReference type="EMBL" id="CP002051">
    <property type="protein sequence ID" value="ADI31972.1"/>
    <property type="molecule type" value="Genomic_DNA"/>
</dbReference>
<dbReference type="GeneID" id="9234151"/>
<dbReference type="HOGENOM" id="CLU_714995_0_0_2"/>
<keyword evidence="1" id="KW-1133">Transmembrane helix</keyword>
<dbReference type="Proteomes" id="UP000002573">
    <property type="component" value="Chromosome"/>
</dbReference>
<proteinExistence type="predicted"/>
<keyword evidence="1" id="KW-0472">Membrane</keyword>
<feature type="transmembrane region" description="Helical" evidence="1">
    <location>
        <begin position="270"/>
        <end position="294"/>
    </location>
</feature>
<dbReference type="AlphaFoldDB" id="D7D876"/>
<evidence type="ECO:0000313" key="3">
    <source>
        <dbReference type="Proteomes" id="UP000002573"/>
    </source>
</evidence>
<protein>
    <recommendedName>
        <fullName evidence="4">MacB-like periplasmic core domain-containing protein</fullName>
    </recommendedName>
</protein>
<reference evidence="3" key="1">
    <citation type="submission" date="2010-05" db="EMBL/GenBank/DDBJ databases">
        <title>Complete sequence of Staphylothermus hellenicus DSM 12710.</title>
        <authorList>
            <consortium name="US DOE Joint Genome Institute"/>
            <person name="Lucas S."/>
            <person name="Copeland A."/>
            <person name="Lapidus A."/>
            <person name="Cheng J.-F."/>
            <person name="Bruce D."/>
            <person name="Goodwin L."/>
            <person name="Pitluck S."/>
            <person name="Davenport K."/>
            <person name="Detter J.C."/>
            <person name="Han C."/>
            <person name="Tapia R."/>
            <person name="Larimer F."/>
            <person name="Land M."/>
            <person name="Hauser L."/>
            <person name="Kyrpides N."/>
            <person name="Mikhailova N."/>
            <person name="Anderson I.J."/>
            <person name="Woyke T."/>
        </authorList>
    </citation>
    <scope>NUCLEOTIDE SEQUENCE [LARGE SCALE GENOMIC DNA]</scope>
    <source>
        <strain evidence="3">DSM 12710 / JCM 10830 / BK20S6-10-b1 / P8</strain>
    </source>
</reference>
<name>D7D876_STAHD</name>
<dbReference type="RefSeq" id="WP_013143170.1">
    <property type="nucleotide sequence ID" value="NC_014205.1"/>
</dbReference>
<dbReference type="eggNOG" id="arCOG11499">
    <property type="taxonomic scope" value="Archaea"/>
</dbReference>
<keyword evidence="3" id="KW-1185">Reference proteome</keyword>
<keyword evidence="1" id="KW-0812">Transmembrane</keyword>
<gene>
    <name evidence="2" type="ordered locus">Shell_0862</name>
</gene>
<dbReference type="KEGG" id="shc:Shell_0862"/>
<feature type="transmembrane region" description="Helical" evidence="1">
    <location>
        <begin position="361"/>
        <end position="380"/>
    </location>
</feature>
<feature type="transmembrane region" description="Helical" evidence="1">
    <location>
        <begin position="14"/>
        <end position="33"/>
    </location>
</feature>
<organism evidence="2 3">
    <name type="scientific">Staphylothermus hellenicus (strain DSM 12710 / JCM 10830 / BK20S6-10-b1 / P8)</name>
    <dbReference type="NCBI Taxonomy" id="591019"/>
    <lineage>
        <taxon>Archaea</taxon>
        <taxon>Thermoproteota</taxon>
        <taxon>Thermoprotei</taxon>
        <taxon>Desulfurococcales</taxon>
        <taxon>Desulfurococcaceae</taxon>
        <taxon>Staphylothermus</taxon>
    </lineage>
</organism>
<sequence>MISSILCVWRILSFNRYLLVLVTATLFLSTILINEGFIDSTYTLPDYIVYPKQSITPHYIVLSSYSLAPFTSIFDTGKIEDKLIKVGGVNRTVYEVLAIVRYDSSNIIIRGLRRNDLRVVAGEYEFIGGGFNDNCTNCVWVGISLAQRLGISVNDTIIVYSPFTSSDHILVVKGIINTEGPLRYEFLTTLDTARTIRGSGPNTASIAIVFLNNREDMYRVAELFNIPASKTSLLEKALLALRYSGGEISARTYENLGNMFLSRLGLSRNLLFALLLAITLLLSLGFYFLGQSLITHDLDRLTILYEQGLPAYKIKLFITLYTLLYLSLAGLVVAIVSEALFPLIRFNILGYERSLVFDGEFLVYSLIINAALIIAGIWSVKIYGEQ</sequence>